<feature type="compositionally biased region" description="Low complexity" evidence="2">
    <location>
        <begin position="624"/>
        <end position="635"/>
    </location>
</feature>
<dbReference type="GO" id="GO:0005615">
    <property type="term" value="C:extracellular space"/>
    <property type="evidence" value="ECO:0007669"/>
    <property type="project" value="TreeGrafter"/>
</dbReference>
<feature type="compositionally biased region" description="Polar residues" evidence="2">
    <location>
        <begin position="508"/>
        <end position="531"/>
    </location>
</feature>
<accession>A0A7R9B6D0</accession>
<dbReference type="PANTHER" id="PTHR10900:SF124">
    <property type="entry name" value="FI05614P"/>
    <property type="match status" value="1"/>
</dbReference>
<evidence type="ECO:0000256" key="2">
    <source>
        <dbReference type="SAM" id="MobiDB-lite"/>
    </source>
</evidence>
<feature type="region of interest" description="Disordered" evidence="2">
    <location>
        <begin position="490"/>
        <end position="548"/>
    </location>
</feature>
<dbReference type="AlphaFoldDB" id="A0A7R9B6D0"/>
<dbReference type="SMART" id="SM00554">
    <property type="entry name" value="FAS1"/>
    <property type="match status" value="2"/>
</dbReference>
<dbReference type="EMBL" id="OC008218">
    <property type="protein sequence ID" value="CAD7267025.1"/>
    <property type="molecule type" value="Genomic_DNA"/>
</dbReference>
<feature type="compositionally biased region" description="Polar residues" evidence="2">
    <location>
        <begin position="1"/>
        <end position="10"/>
    </location>
</feature>
<dbReference type="GO" id="GO:0031012">
    <property type="term" value="C:extracellular matrix"/>
    <property type="evidence" value="ECO:0007669"/>
    <property type="project" value="TreeGrafter"/>
</dbReference>
<dbReference type="InterPro" id="IPR000782">
    <property type="entry name" value="FAS1_domain"/>
</dbReference>
<feature type="coiled-coil region" evidence="1">
    <location>
        <begin position="100"/>
        <end position="160"/>
    </location>
</feature>
<dbReference type="SUPFAM" id="SSF82153">
    <property type="entry name" value="FAS1 domain"/>
    <property type="match status" value="2"/>
</dbReference>
<dbReference type="GO" id="GO:0007155">
    <property type="term" value="P:cell adhesion"/>
    <property type="evidence" value="ECO:0007669"/>
    <property type="project" value="TreeGrafter"/>
</dbReference>
<proteinExistence type="predicted"/>
<feature type="region of interest" description="Disordered" evidence="2">
    <location>
        <begin position="617"/>
        <end position="648"/>
    </location>
</feature>
<sequence>MEWRQSSKGKSSFPHRTLTAKDPRRILSSHQQTQILDDVRQHHRFQPTPTGNNPHVFPHTQLFNQQQLPLEQGTTRFSPQAHLSGTGLVAQSAEPRPNFHVELQESITDSETIKQQLEQEVLNENKRREENLKRFRLAQEAQLKAAQERLKQESEEATLQPLDLLRKHFSQKQPLKVNATEKHPSQLLNQQKITTNTTTEPVISSKSSSRYRLLDEEQLFLPTERQQLFKQLKEAHIQEQIQLNQSRLASFRKDSDEMLQVEQSQSARKTPHQIIDQDYKLRYVKPLSAQEQQRQLQDQLRKQFQVQLIQRQDLLKRLKEVVIDSKTPINKNQVEPGPLVLPTNSSIPIYLADGPKFQVVPQSNKNVPFSIPKGYEIKSVEVPTSTLSKGTSRSTSSPPKAIFDDLTKGVLPPGTNYEVIHQKQDGGLEEVGKLPQNLPEKKVTFVFLEEQPDGTVKVQGVRGNGEEGDKVKPSGAEVESILKKLKEGDLKLPPSTKLSSSPSDASSFLGTSQQESINSPSYISQSPRNSVLSSTTPSPTSASLPSASQNSPIPYLGFGNNGFPPSHTHFAQTTNMDFLPSVTAATPSQGIFSSFSSTPSVNTFSAQAPTLATSNSPYSVNVHSSDQSSPPDFQQGIPSYDEQNLGQNTRSAYPQQPVQVNNQQTFPPPQPPLSPQYQNIYNSFQQFSSTPPPAVQYSATTNNPETFPNQQYFSPSGVPVQNNNQNSQLQFLPTIPTNDISSISPYPNLSSSSTPSRYQPPIIPFNPPVISSTSSNNGIDEGEFDSQRYVNTVRDNISTQKPKNNPKNRFRVARPQKEDGPIPELEEEDVKVDTRPSLRPLVSLTQTLKQQGLYAMARYLRESGLDNILNDTGPYTVFVPTDKAFRALLVQLGGPEMADEKFRENPRLLSGLLLHHVIPGAFRLNTLQDEMTGVSLAGTQLRVNAYNTQDVEWNDVQVVTINGARVSRAKHDLVIPQGIAHAIDRVMFPLPVGNVLQTLQSDREHRFNQFLRVVHSANLEGVLSGSKMHTVFAPTDKALNTLTSEDLEKIISDQVLSRALVHRHVSPGTLYSAGMRFYQIRDSLERGQQITINKSAGQVKVNNAHVVTHNIPATNGVIHAVDGLI</sequence>
<dbReference type="PROSITE" id="PS50213">
    <property type="entry name" value="FAS1"/>
    <property type="match status" value="2"/>
</dbReference>
<feature type="domain" description="FAS1" evidence="3">
    <location>
        <begin position="841"/>
        <end position="987"/>
    </location>
</feature>
<dbReference type="PANTHER" id="PTHR10900">
    <property type="entry name" value="PERIOSTIN-RELATED"/>
    <property type="match status" value="1"/>
</dbReference>
<organism evidence="4">
    <name type="scientific">Timema shepardi</name>
    <name type="common">Walking stick</name>
    <dbReference type="NCBI Taxonomy" id="629360"/>
    <lineage>
        <taxon>Eukaryota</taxon>
        <taxon>Metazoa</taxon>
        <taxon>Ecdysozoa</taxon>
        <taxon>Arthropoda</taxon>
        <taxon>Hexapoda</taxon>
        <taxon>Insecta</taxon>
        <taxon>Pterygota</taxon>
        <taxon>Neoptera</taxon>
        <taxon>Polyneoptera</taxon>
        <taxon>Phasmatodea</taxon>
        <taxon>Timematodea</taxon>
        <taxon>Timematoidea</taxon>
        <taxon>Timematidae</taxon>
        <taxon>Timema</taxon>
    </lineage>
</organism>
<dbReference type="FunFam" id="2.30.180.10:FF:000032">
    <property type="entry name" value="Fasciclin domain-containing protein, putative"/>
    <property type="match status" value="1"/>
</dbReference>
<feature type="region of interest" description="Disordered" evidence="2">
    <location>
        <begin position="1"/>
        <end position="31"/>
    </location>
</feature>
<protein>
    <recommendedName>
        <fullName evidence="3">FAS1 domain-containing protein</fullName>
    </recommendedName>
</protein>
<dbReference type="InterPro" id="IPR036378">
    <property type="entry name" value="FAS1_dom_sf"/>
</dbReference>
<dbReference type="GO" id="GO:0050839">
    <property type="term" value="F:cell adhesion molecule binding"/>
    <property type="evidence" value="ECO:0007669"/>
    <property type="project" value="TreeGrafter"/>
</dbReference>
<gene>
    <name evidence="4" type="ORF">TSIB3V08_LOCUS11039</name>
</gene>
<name>A0A7R9B6D0_TIMSH</name>
<reference evidence="4" key="1">
    <citation type="submission" date="2020-11" db="EMBL/GenBank/DDBJ databases">
        <authorList>
            <person name="Tran Van P."/>
        </authorList>
    </citation>
    <scope>NUCLEOTIDE SEQUENCE</scope>
</reference>
<dbReference type="Pfam" id="PF02469">
    <property type="entry name" value="Fasciclin"/>
    <property type="match status" value="2"/>
</dbReference>
<feature type="region of interest" description="Disordered" evidence="2">
    <location>
        <begin position="795"/>
        <end position="822"/>
    </location>
</feature>
<feature type="compositionally biased region" description="Basic residues" evidence="2">
    <location>
        <begin position="804"/>
        <end position="814"/>
    </location>
</feature>
<feature type="region of interest" description="Disordered" evidence="2">
    <location>
        <begin position="456"/>
        <end position="476"/>
    </location>
</feature>
<evidence type="ECO:0000256" key="1">
    <source>
        <dbReference type="SAM" id="Coils"/>
    </source>
</evidence>
<feature type="domain" description="FAS1" evidence="3">
    <location>
        <begin position="992"/>
        <end position="1125"/>
    </location>
</feature>
<dbReference type="Gene3D" id="2.30.180.10">
    <property type="entry name" value="FAS1 domain"/>
    <property type="match status" value="2"/>
</dbReference>
<keyword evidence="1" id="KW-0175">Coiled coil</keyword>
<dbReference type="GO" id="GO:0030198">
    <property type="term" value="P:extracellular matrix organization"/>
    <property type="evidence" value="ECO:0007669"/>
    <property type="project" value="TreeGrafter"/>
</dbReference>
<evidence type="ECO:0000313" key="4">
    <source>
        <dbReference type="EMBL" id="CAD7267025.1"/>
    </source>
</evidence>
<feature type="compositionally biased region" description="Low complexity" evidence="2">
    <location>
        <begin position="491"/>
        <end position="507"/>
    </location>
</feature>
<feature type="compositionally biased region" description="Low complexity" evidence="2">
    <location>
        <begin position="532"/>
        <end position="548"/>
    </location>
</feature>
<evidence type="ECO:0000259" key="3">
    <source>
        <dbReference type="PROSITE" id="PS50213"/>
    </source>
</evidence>
<dbReference type="InterPro" id="IPR050904">
    <property type="entry name" value="Adhesion/Biosynth-related"/>
</dbReference>